<dbReference type="Pfam" id="PF02780">
    <property type="entry name" value="Transketolase_C"/>
    <property type="match status" value="1"/>
</dbReference>
<gene>
    <name evidence="5" type="ORF">Rumeso_00058</name>
</gene>
<keyword evidence="5" id="KW-0808">Transferase</keyword>
<dbReference type="AlphaFoldDB" id="A0A017HWV3"/>
<evidence type="ECO:0000256" key="2">
    <source>
        <dbReference type="ARBA" id="ARBA00007131"/>
    </source>
</evidence>
<dbReference type="CDD" id="cd07033">
    <property type="entry name" value="TPP_PYR_DXS_TK_like"/>
    <property type="match status" value="1"/>
</dbReference>
<dbReference type="STRING" id="442562.Rumeso_00058"/>
<dbReference type="SMART" id="SM00861">
    <property type="entry name" value="Transket_pyr"/>
    <property type="match status" value="1"/>
</dbReference>
<evidence type="ECO:0000313" key="5">
    <source>
        <dbReference type="EMBL" id="EYD78229.1"/>
    </source>
</evidence>
<dbReference type="SUPFAM" id="SSF52922">
    <property type="entry name" value="TK C-terminal domain-like"/>
    <property type="match status" value="1"/>
</dbReference>
<keyword evidence="6" id="KW-1185">Reference proteome</keyword>
<keyword evidence="3" id="KW-0786">Thiamine pyrophosphate</keyword>
<comment type="similarity">
    <text evidence="2">Belongs to the transketolase family.</text>
</comment>
<comment type="caution">
    <text evidence="5">The sequence shown here is derived from an EMBL/GenBank/DDBJ whole genome shotgun (WGS) entry which is preliminary data.</text>
</comment>
<comment type="cofactor">
    <cofactor evidence="1">
        <name>thiamine diphosphate</name>
        <dbReference type="ChEBI" id="CHEBI:58937"/>
    </cofactor>
</comment>
<dbReference type="Pfam" id="PF02779">
    <property type="entry name" value="Transket_pyr"/>
    <property type="match status" value="1"/>
</dbReference>
<dbReference type="InterPro" id="IPR009014">
    <property type="entry name" value="Transketo_C/PFOR_II"/>
</dbReference>
<dbReference type="FunFam" id="3.40.50.970:FF:000129">
    <property type="entry name" value="Transketolase"/>
    <property type="match status" value="1"/>
</dbReference>
<proteinExistence type="inferred from homology"/>
<dbReference type="Gene3D" id="3.40.50.920">
    <property type="match status" value="1"/>
</dbReference>
<feature type="domain" description="Transketolase-like pyrimidine-binding" evidence="4">
    <location>
        <begin position="14"/>
        <end position="179"/>
    </location>
</feature>
<reference evidence="5 6" key="1">
    <citation type="submission" date="2013-02" db="EMBL/GenBank/DDBJ databases">
        <authorList>
            <person name="Fiebig A."/>
            <person name="Goeker M."/>
            <person name="Klenk H.-P.P."/>
        </authorList>
    </citation>
    <scope>NUCLEOTIDE SEQUENCE [LARGE SCALE GENOMIC DNA]</scope>
    <source>
        <strain evidence="5 6">DSM 19309</strain>
    </source>
</reference>
<dbReference type="InterPro" id="IPR051157">
    <property type="entry name" value="PDH/Transketolase"/>
</dbReference>
<evidence type="ECO:0000256" key="1">
    <source>
        <dbReference type="ARBA" id="ARBA00001964"/>
    </source>
</evidence>
<dbReference type="InterPro" id="IPR029061">
    <property type="entry name" value="THDP-binding"/>
</dbReference>
<dbReference type="EC" id="2.2.1.1" evidence="5"/>
<dbReference type="PANTHER" id="PTHR43825">
    <property type="entry name" value="PYRUVATE DEHYDROGENASE E1 COMPONENT"/>
    <property type="match status" value="1"/>
</dbReference>
<evidence type="ECO:0000313" key="6">
    <source>
        <dbReference type="Proteomes" id="UP000019666"/>
    </source>
</evidence>
<sequence length="321" mass="33579">MTMAQPAPQQAGLYDCREAWAATLETLAAQDPRIVAVVNDSVGSSKLGGFQKAFPERLVNVGIAEQTMVGVGAGLANGGKVPFVSAAACFLTGRALEQVKADVAYSNVNVKLVGQSSGIAYGELGPTHHSIEDLAWLRPLTNLTVIVPSDPWETAEAIRWAAAHEGPVFIRVSRMPVPELDVPNRRFQAGKAEMVRDGGDLAIIASGTTVHLAAEAADRLAREGVRARVLNMATISPLDRDAVLAAAGTGAIVTVEEANVHGGLGSAVAEVTSQNRPVPIEMVGFPGFLPTGSVEWLFEEYGLSPEGIASAARRALARKGA</sequence>
<dbReference type="EMBL" id="AOSK01000005">
    <property type="protein sequence ID" value="EYD78229.1"/>
    <property type="molecule type" value="Genomic_DNA"/>
</dbReference>
<dbReference type="SUPFAM" id="SSF52518">
    <property type="entry name" value="Thiamin diphosphate-binding fold (THDP-binding)"/>
    <property type="match status" value="1"/>
</dbReference>
<organism evidence="5 6">
    <name type="scientific">Rubellimicrobium mesophilum DSM 19309</name>
    <dbReference type="NCBI Taxonomy" id="442562"/>
    <lineage>
        <taxon>Bacteria</taxon>
        <taxon>Pseudomonadati</taxon>
        <taxon>Pseudomonadota</taxon>
        <taxon>Alphaproteobacteria</taxon>
        <taxon>Rhodobacterales</taxon>
        <taxon>Roseobacteraceae</taxon>
        <taxon>Rubellimicrobium</taxon>
    </lineage>
</organism>
<protein>
    <submittedName>
        <fullName evidence="5">Transketolase</fullName>
        <ecNumber evidence="5">2.2.1.1</ecNumber>
    </submittedName>
</protein>
<dbReference type="Proteomes" id="UP000019666">
    <property type="component" value="Unassembled WGS sequence"/>
</dbReference>
<dbReference type="GO" id="GO:0004802">
    <property type="term" value="F:transketolase activity"/>
    <property type="evidence" value="ECO:0007669"/>
    <property type="project" value="UniProtKB-EC"/>
</dbReference>
<dbReference type="InterPro" id="IPR005475">
    <property type="entry name" value="Transketolase-like_Pyr-bd"/>
</dbReference>
<evidence type="ECO:0000256" key="3">
    <source>
        <dbReference type="ARBA" id="ARBA00023052"/>
    </source>
</evidence>
<dbReference type="HOGENOM" id="CLU_009227_1_1_5"/>
<dbReference type="PANTHER" id="PTHR43825:SF1">
    <property type="entry name" value="TRANSKETOLASE-LIKE PYRIMIDINE-BINDING DOMAIN-CONTAINING PROTEIN"/>
    <property type="match status" value="1"/>
</dbReference>
<evidence type="ECO:0000259" key="4">
    <source>
        <dbReference type="SMART" id="SM00861"/>
    </source>
</evidence>
<dbReference type="InterPro" id="IPR033248">
    <property type="entry name" value="Transketolase_C"/>
</dbReference>
<dbReference type="Gene3D" id="3.40.50.970">
    <property type="match status" value="1"/>
</dbReference>
<accession>A0A017HWV3</accession>
<dbReference type="PATRIC" id="fig|442562.3.peg.59"/>
<name>A0A017HWV3_9RHOB</name>